<evidence type="ECO:0000313" key="3">
    <source>
        <dbReference type="EMBL" id="KAJ3200678.1"/>
    </source>
</evidence>
<accession>A0AAD5TSZ3</accession>
<protein>
    <recommendedName>
        <fullName evidence="2">Uso1/p115-like vesicle tethering protein C-terminal domain-containing protein</fullName>
    </recommendedName>
</protein>
<feature type="non-terminal residue" evidence="3">
    <location>
        <position position="1"/>
    </location>
</feature>
<name>A0AAD5TSZ3_9FUNG</name>
<proteinExistence type="predicted"/>
<dbReference type="InterPro" id="IPR006955">
    <property type="entry name" value="Uso1_p115_C"/>
</dbReference>
<gene>
    <name evidence="3" type="ORF">HK099_002553</name>
</gene>
<keyword evidence="4" id="KW-1185">Reference proteome</keyword>
<sequence length="110" mass="12804">VVEKSVLDGYKNKITEQEKKIDELNLLIEKFKIQEIEYKETIQKLQGSGTYTNGISEKLSSRISEIEKEQEDLLVCLAEQDLEVKRLKERLKSYGEVFETDEDEDEESEG</sequence>
<evidence type="ECO:0000256" key="1">
    <source>
        <dbReference type="SAM" id="Coils"/>
    </source>
</evidence>
<dbReference type="GO" id="GO:0006886">
    <property type="term" value="P:intracellular protein transport"/>
    <property type="evidence" value="ECO:0007669"/>
    <property type="project" value="InterPro"/>
</dbReference>
<dbReference type="GO" id="GO:0016192">
    <property type="term" value="P:vesicle-mediated transport"/>
    <property type="evidence" value="ECO:0007669"/>
    <property type="project" value="InterPro"/>
</dbReference>
<organism evidence="3 4">
    <name type="scientific">Clydaea vesicula</name>
    <dbReference type="NCBI Taxonomy" id="447962"/>
    <lineage>
        <taxon>Eukaryota</taxon>
        <taxon>Fungi</taxon>
        <taxon>Fungi incertae sedis</taxon>
        <taxon>Chytridiomycota</taxon>
        <taxon>Chytridiomycota incertae sedis</taxon>
        <taxon>Chytridiomycetes</taxon>
        <taxon>Lobulomycetales</taxon>
        <taxon>Lobulomycetaceae</taxon>
        <taxon>Clydaea</taxon>
    </lineage>
</organism>
<feature type="domain" description="Uso1/p115-like vesicle tethering protein C-terminal" evidence="2">
    <location>
        <begin position="9"/>
        <end position="109"/>
    </location>
</feature>
<dbReference type="AlphaFoldDB" id="A0AAD5TSZ3"/>
<evidence type="ECO:0000259" key="2">
    <source>
        <dbReference type="Pfam" id="PF04871"/>
    </source>
</evidence>
<dbReference type="Proteomes" id="UP001211065">
    <property type="component" value="Unassembled WGS sequence"/>
</dbReference>
<dbReference type="Pfam" id="PF04871">
    <property type="entry name" value="Uso1_p115_C"/>
    <property type="match status" value="1"/>
</dbReference>
<dbReference type="EMBL" id="JADGJW010001855">
    <property type="protein sequence ID" value="KAJ3200678.1"/>
    <property type="molecule type" value="Genomic_DNA"/>
</dbReference>
<keyword evidence="1" id="KW-0175">Coiled coil</keyword>
<evidence type="ECO:0000313" key="4">
    <source>
        <dbReference type="Proteomes" id="UP001211065"/>
    </source>
</evidence>
<feature type="coiled-coil region" evidence="1">
    <location>
        <begin position="7"/>
        <end position="34"/>
    </location>
</feature>
<comment type="caution">
    <text evidence="3">The sequence shown here is derived from an EMBL/GenBank/DDBJ whole genome shotgun (WGS) entry which is preliminary data.</text>
</comment>
<reference evidence="3" key="1">
    <citation type="submission" date="2020-05" db="EMBL/GenBank/DDBJ databases">
        <title>Phylogenomic resolution of chytrid fungi.</title>
        <authorList>
            <person name="Stajich J.E."/>
            <person name="Amses K."/>
            <person name="Simmons R."/>
            <person name="Seto K."/>
            <person name="Myers J."/>
            <person name="Bonds A."/>
            <person name="Quandt C.A."/>
            <person name="Barry K."/>
            <person name="Liu P."/>
            <person name="Grigoriev I."/>
            <person name="Longcore J.E."/>
            <person name="James T.Y."/>
        </authorList>
    </citation>
    <scope>NUCLEOTIDE SEQUENCE</scope>
    <source>
        <strain evidence="3">JEL0476</strain>
    </source>
</reference>